<dbReference type="AlphaFoldDB" id="A0A381ZLT3"/>
<protein>
    <submittedName>
        <fullName evidence="1">Uncharacterized protein</fullName>
    </submittedName>
</protein>
<proteinExistence type="predicted"/>
<gene>
    <name evidence="1" type="ORF">METZ01_LOCUS142531</name>
</gene>
<reference evidence="1" key="1">
    <citation type="submission" date="2018-05" db="EMBL/GenBank/DDBJ databases">
        <authorList>
            <person name="Lanie J.A."/>
            <person name="Ng W.-L."/>
            <person name="Kazmierczak K.M."/>
            <person name="Andrzejewski T.M."/>
            <person name="Davidsen T.M."/>
            <person name="Wayne K.J."/>
            <person name="Tettelin H."/>
            <person name="Glass J.I."/>
            <person name="Rusch D."/>
            <person name="Podicherti R."/>
            <person name="Tsui H.-C.T."/>
            <person name="Winkler M.E."/>
        </authorList>
    </citation>
    <scope>NUCLEOTIDE SEQUENCE</scope>
</reference>
<name>A0A381ZLT3_9ZZZZ</name>
<dbReference type="EMBL" id="UINC01021657">
    <property type="protein sequence ID" value="SVA89677.1"/>
    <property type="molecule type" value="Genomic_DNA"/>
</dbReference>
<evidence type="ECO:0000313" key="1">
    <source>
        <dbReference type="EMBL" id="SVA89677.1"/>
    </source>
</evidence>
<organism evidence="1">
    <name type="scientific">marine metagenome</name>
    <dbReference type="NCBI Taxonomy" id="408172"/>
    <lineage>
        <taxon>unclassified sequences</taxon>
        <taxon>metagenomes</taxon>
        <taxon>ecological metagenomes</taxon>
    </lineage>
</organism>
<accession>A0A381ZLT3</accession>
<sequence length="36" mass="3901">MPNTPVVRQSDLFHPKIEAGHLVAVAHEEEAVGQHG</sequence>